<comment type="caution">
    <text evidence="2">The sequence shown here is derived from an EMBL/GenBank/DDBJ whole genome shotgun (WGS) entry which is preliminary data.</text>
</comment>
<reference evidence="2 3" key="1">
    <citation type="submission" date="2019-12" db="EMBL/GenBank/DDBJ databases">
        <title>Genomic-based taxomic classification of the family Erythrobacteraceae.</title>
        <authorList>
            <person name="Xu L."/>
        </authorList>
    </citation>
    <scope>NUCLEOTIDE SEQUENCE [LARGE SCALE GENOMIC DNA]</scope>
    <source>
        <strain evidence="2 3">JCM 17802</strain>
    </source>
</reference>
<dbReference type="Gene3D" id="3.10.450.50">
    <property type="match status" value="1"/>
</dbReference>
<keyword evidence="3" id="KW-1185">Reference proteome</keyword>
<dbReference type="EMBL" id="WTYS01000001">
    <property type="protein sequence ID" value="MXO56002.1"/>
    <property type="molecule type" value="Genomic_DNA"/>
</dbReference>
<organism evidence="2 3">
    <name type="scientific">Pontixanthobacter gangjinensis</name>
    <dbReference type="NCBI Taxonomy" id="1028742"/>
    <lineage>
        <taxon>Bacteria</taxon>
        <taxon>Pseudomonadati</taxon>
        <taxon>Pseudomonadota</taxon>
        <taxon>Alphaproteobacteria</taxon>
        <taxon>Sphingomonadales</taxon>
        <taxon>Erythrobacteraceae</taxon>
        <taxon>Pontixanthobacter</taxon>
    </lineage>
</organism>
<evidence type="ECO:0000313" key="2">
    <source>
        <dbReference type="EMBL" id="MXO56002.1"/>
    </source>
</evidence>
<dbReference type="RefSeq" id="WP_160597261.1">
    <property type="nucleotide sequence ID" value="NZ_WTYS01000001.1"/>
</dbReference>
<name>A0A6I4SMM5_9SPHN</name>
<protein>
    <recommendedName>
        <fullName evidence="4">SH3 domain-containing protein</fullName>
    </recommendedName>
</protein>
<evidence type="ECO:0000256" key="1">
    <source>
        <dbReference type="SAM" id="SignalP"/>
    </source>
</evidence>
<evidence type="ECO:0008006" key="4">
    <source>
        <dbReference type="Google" id="ProtNLM"/>
    </source>
</evidence>
<accession>A0A6I4SMM5</accession>
<gene>
    <name evidence="2" type="ORF">GRI36_03805</name>
</gene>
<feature type="signal peptide" evidence="1">
    <location>
        <begin position="1"/>
        <end position="17"/>
    </location>
</feature>
<dbReference type="OrthoDB" id="7201546at2"/>
<keyword evidence="1" id="KW-0732">Signal</keyword>
<sequence>MLKLFAAIAVSSLLLSACVGGPSRMPRDRIERALVGAPGLAQPSRVVATELEFARAAKTDGLASASLDFAGPNAVLHGRNGPVPARLALAASGTAGDAGTGAVDWSPRAVVMSCDGSLAVSQGRFREPSGVVGNYVTVWQRVNDTEYRWIYDVAGPDVPQPPPRNLSDAPEGIITVEALDSVQGFVAICPRAGQGLTRPPEVTAIGQQPRGEITSRDGTLRWRWEHRADGTKYIAADYFTAAGWETAIEEGLSSPLEDD</sequence>
<dbReference type="Proteomes" id="UP000468943">
    <property type="component" value="Unassembled WGS sequence"/>
</dbReference>
<proteinExistence type="predicted"/>
<feature type="chain" id="PRO_5026027027" description="SH3 domain-containing protein" evidence="1">
    <location>
        <begin position="18"/>
        <end position="259"/>
    </location>
</feature>
<evidence type="ECO:0000313" key="3">
    <source>
        <dbReference type="Proteomes" id="UP000468943"/>
    </source>
</evidence>
<dbReference type="PROSITE" id="PS51257">
    <property type="entry name" value="PROKAR_LIPOPROTEIN"/>
    <property type="match status" value="1"/>
</dbReference>
<dbReference type="AlphaFoldDB" id="A0A6I4SMM5"/>